<dbReference type="GO" id="GO:0046872">
    <property type="term" value="F:metal ion binding"/>
    <property type="evidence" value="ECO:0007669"/>
    <property type="project" value="UniProtKB-KW"/>
</dbReference>
<evidence type="ECO:0000256" key="4">
    <source>
        <dbReference type="ARBA" id="ARBA00022964"/>
    </source>
</evidence>
<evidence type="ECO:0000256" key="6">
    <source>
        <dbReference type="ARBA" id="ARBA00023004"/>
    </source>
</evidence>
<dbReference type="EMBL" id="VNIQ01000007">
    <property type="protein sequence ID" value="TYQ01682.1"/>
    <property type="molecule type" value="Genomic_DNA"/>
</dbReference>
<dbReference type="InterPro" id="IPR003819">
    <property type="entry name" value="TauD/TfdA-like"/>
</dbReference>
<dbReference type="InterPro" id="IPR051323">
    <property type="entry name" value="AtsK-like"/>
</dbReference>
<evidence type="ECO:0000256" key="2">
    <source>
        <dbReference type="ARBA" id="ARBA00005896"/>
    </source>
</evidence>
<accession>A0A652YJY4</accession>
<proteinExistence type="inferred from homology"/>
<gene>
    <name evidence="8" type="ORF">FNL38_107103</name>
</gene>
<dbReference type="SUPFAM" id="SSF51197">
    <property type="entry name" value="Clavaminate synthase-like"/>
    <property type="match status" value="1"/>
</dbReference>
<sequence length="269" mass="30317">MTAIAEPTTTTIVPLAGKIGAEVRGLRVDSLTDADVQLVKDALYRYSVLFFPEQGLDPAIHRAFAQHFGEVVLPHEHLLNLSDEGYREISVIGTENGSAYQANRWHCDVSWRDAPSRFSVLHMQVLPEFGGDTMWSNQSDALDALSEPLRELLYGLTAKHRIAPRENVPEADHPLVIRHPETGREALFVNDLFTSYINELDAQESAAILGVLKAVSIRPEFTVRRRWTVGEIAIWDNHFVQHNAIYDYADQPRRIHRIEVAPEAPIPAR</sequence>
<protein>
    <submittedName>
        <fullName evidence="8">Taurine dioxygenase</fullName>
    </submittedName>
</protein>
<dbReference type="GO" id="GO:0005737">
    <property type="term" value="C:cytoplasm"/>
    <property type="evidence" value="ECO:0007669"/>
    <property type="project" value="TreeGrafter"/>
</dbReference>
<organism evidence="8">
    <name type="scientific">Nocardia globerula</name>
    <dbReference type="NCBI Taxonomy" id="1818"/>
    <lineage>
        <taxon>Bacteria</taxon>
        <taxon>Bacillati</taxon>
        <taxon>Actinomycetota</taxon>
        <taxon>Actinomycetes</taxon>
        <taxon>Mycobacteriales</taxon>
        <taxon>Nocardiaceae</taxon>
        <taxon>Nocardia</taxon>
    </lineage>
</organism>
<evidence type="ECO:0000313" key="8">
    <source>
        <dbReference type="EMBL" id="TYQ01682.1"/>
    </source>
</evidence>
<dbReference type="Gene3D" id="3.60.130.10">
    <property type="entry name" value="Clavaminate synthase-like"/>
    <property type="match status" value="1"/>
</dbReference>
<dbReference type="PANTHER" id="PTHR30468">
    <property type="entry name" value="ALPHA-KETOGLUTARATE-DEPENDENT SULFONATE DIOXYGENASE"/>
    <property type="match status" value="1"/>
</dbReference>
<evidence type="ECO:0000256" key="1">
    <source>
        <dbReference type="ARBA" id="ARBA00001954"/>
    </source>
</evidence>
<comment type="caution">
    <text evidence="8">The sequence shown here is derived from an EMBL/GenBank/DDBJ whole genome shotgun (WGS) entry which is preliminary data.</text>
</comment>
<keyword evidence="3" id="KW-0479">Metal-binding</keyword>
<keyword evidence="4 8" id="KW-0223">Dioxygenase</keyword>
<dbReference type="Pfam" id="PF02668">
    <property type="entry name" value="TauD"/>
    <property type="match status" value="1"/>
</dbReference>
<dbReference type="AlphaFoldDB" id="A0A652YJY4"/>
<comment type="cofactor">
    <cofactor evidence="1">
        <name>Fe(2+)</name>
        <dbReference type="ChEBI" id="CHEBI:29033"/>
    </cofactor>
</comment>
<name>A0A652YJY4_NOCGL</name>
<dbReference type="InterPro" id="IPR042098">
    <property type="entry name" value="TauD-like_sf"/>
</dbReference>
<keyword evidence="5" id="KW-0560">Oxidoreductase</keyword>
<evidence type="ECO:0000256" key="3">
    <source>
        <dbReference type="ARBA" id="ARBA00022723"/>
    </source>
</evidence>
<dbReference type="PANTHER" id="PTHR30468:SF5">
    <property type="entry name" value="ALPHA-KETOGLUTARATE-DEPENDENT SULFATE ESTER DIOXYGENASE"/>
    <property type="match status" value="1"/>
</dbReference>
<dbReference type="GO" id="GO:0016706">
    <property type="term" value="F:2-oxoglutarate-dependent dioxygenase activity"/>
    <property type="evidence" value="ECO:0007669"/>
    <property type="project" value="TreeGrafter"/>
</dbReference>
<feature type="domain" description="TauD/TfdA-like" evidence="7">
    <location>
        <begin position="12"/>
        <end position="258"/>
    </location>
</feature>
<keyword evidence="6" id="KW-0408">Iron</keyword>
<reference evidence="8" key="1">
    <citation type="submission" date="2019-07" db="EMBL/GenBank/DDBJ databases">
        <title>Genomic Encyclopedia of Type Strains, Phase IV (KMG-IV): sequencing the most valuable type-strain genomes for metagenomic binning, comparative biology and taxonomic classification.</title>
        <authorList>
            <person name="Goeker M."/>
        </authorList>
    </citation>
    <scope>NUCLEOTIDE SEQUENCE</scope>
    <source>
        <strain evidence="8">DSM 44596</strain>
    </source>
</reference>
<comment type="similarity">
    <text evidence="2">Belongs to the TfdA dioxygenase family.</text>
</comment>
<evidence type="ECO:0000259" key="7">
    <source>
        <dbReference type="Pfam" id="PF02668"/>
    </source>
</evidence>
<evidence type="ECO:0000256" key="5">
    <source>
        <dbReference type="ARBA" id="ARBA00023002"/>
    </source>
</evidence>